<dbReference type="GO" id="GO:0003677">
    <property type="term" value="F:DNA binding"/>
    <property type="evidence" value="ECO:0007669"/>
    <property type="project" value="InterPro"/>
</dbReference>
<dbReference type="InterPro" id="IPR001650">
    <property type="entry name" value="Helicase_C-like"/>
</dbReference>
<dbReference type="InterPro" id="IPR006935">
    <property type="entry name" value="Helicase/UvrB_N"/>
</dbReference>
<dbReference type="InterPro" id="IPR014001">
    <property type="entry name" value="Helicase_ATP-bd"/>
</dbReference>
<sequence length="1015" mass="113731">MNVSGFIVNEDLWQSLRHCQQESIQTALSYLKKPLNENANSCLISLPTGAGKSGVISIVSHKATQKRVLVLCHRRAVCDQLFKEIDGKFFSDRVEGEVIKRKAVYSDVNDTSKTGIYVSTFQKLQTFDIAQLERLKQDIDLIIIDEGHAEPSPVWSTLVRGIDAHKVVITATPYRNDLYQFDVTEDASYIFTFERALADGVLKEPTFESITLAELSGKITDFLEANDGTKCIIKCEKFEDIKSYYNLLNDDFSVLAIHERFTKDERDNVKVSVPANLKGSDYQVIIHQRKLDEGVDIPEAKLLVLAYAVNSGRELVQTIGRVVRLYGDIEPKILEIENDANSQMWQNYRNFDRSLDSADSVKRFIASLDSNKLIERYIEAFPDVSYYGNRFVSKFNLNTFEPERSLNIPTASICFLNQSQGFSIQLLSDHLYWRCNNAGELARVFSTKSGIHGVISIAFNKSRFLTDQFFFEPSLEITLYKQLSNNVVAIYDSRGRRFNGEKDLKLGSAVSLDKLLKVMSLGESASTREASSKSISSARKRPESIAVKGRNLEQMADMQANASYRLATMRCDTYDQFKKKRGSYYVGADSGRISDQKESSFTLGDLNDWLTDIDNVISANINIKNALVHSYAKPISVDENFEAHSLIFDLTEFESPISIFIAGEQYTLDNSFLYLIYDNGTLLVDGVEESKILVNFKQEEPYLEIAPETEITYLLEDGEQQDITDFLNEHLHKALLANGINYSNCKFYQLTLPVADSFELGASNLANVVIGLESLVGANLDEKGYQNGAHQVVEGGFSSDSIFYLVDQLKANGLANPTKSELGPFAPYIPDADLLINTDMGTEPADFIVSSKNKLAFVHVKCGSAINPRSSAGALAEVGSQAIKNIEMLISGDTELKPSNWNRLHTAWPAPESAQNIAERIRVFKGATFTAQNEQERLEKLNELWDTVAMRRRSTAVQKEIWIIAANSFSAAHFEQQLKLGSEANGETLQAFQLLNSWLATVHDNDIELKVFVSP</sequence>
<dbReference type="OrthoDB" id="9804086at2"/>
<evidence type="ECO:0000259" key="1">
    <source>
        <dbReference type="PROSITE" id="PS51192"/>
    </source>
</evidence>
<protein>
    <submittedName>
        <fullName evidence="3">Type III restriction protein res subunit</fullName>
    </submittedName>
</protein>
<dbReference type="STRING" id="458817.Shal_2181"/>
<organism evidence="3 4">
    <name type="scientific">Shewanella halifaxensis (strain HAW-EB4)</name>
    <dbReference type="NCBI Taxonomy" id="458817"/>
    <lineage>
        <taxon>Bacteria</taxon>
        <taxon>Pseudomonadati</taxon>
        <taxon>Pseudomonadota</taxon>
        <taxon>Gammaproteobacteria</taxon>
        <taxon>Alteromonadales</taxon>
        <taxon>Shewanellaceae</taxon>
        <taxon>Shewanella</taxon>
    </lineage>
</organism>
<dbReference type="PROSITE" id="PS51192">
    <property type="entry name" value="HELICASE_ATP_BIND_1"/>
    <property type="match status" value="1"/>
</dbReference>
<proteinExistence type="predicted"/>
<dbReference type="SMART" id="SM00487">
    <property type="entry name" value="DEXDc"/>
    <property type="match status" value="1"/>
</dbReference>
<accession>B0TUL2</accession>
<dbReference type="AlphaFoldDB" id="B0TUL2"/>
<dbReference type="RefSeq" id="WP_012277270.1">
    <property type="nucleotide sequence ID" value="NC_010334.1"/>
</dbReference>
<name>B0TUL2_SHEHH</name>
<dbReference type="GO" id="GO:0016787">
    <property type="term" value="F:hydrolase activity"/>
    <property type="evidence" value="ECO:0007669"/>
    <property type="project" value="InterPro"/>
</dbReference>
<evidence type="ECO:0000259" key="2">
    <source>
        <dbReference type="PROSITE" id="PS51194"/>
    </source>
</evidence>
<dbReference type="Pfam" id="PF04851">
    <property type="entry name" value="ResIII"/>
    <property type="match status" value="1"/>
</dbReference>
<dbReference type="eggNOG" id="COG1061">
    <property type="taxonomic scope" value="Bacteria"/>
</dbReference>
<dbReference type="PANTHER" id="PTHR47396:SF1">
    <property type="entry name" value="ATP-DEPENDENT HELICASE IRC3-RELATED"/>
    <property type="match status" value="1"/>
</dbReference>
<dbReference type="Gene3D" id="3.40.50.300">
    <property type="entry name" value="P-loop containing nucleotide triphosphate hydrolases"/>
    <property type="match status" value="2"/>
</dbReference>
<keyword evidence="4" id="KW-1185">Reference proteome</keyword>
<evidence type="ECO:0000313" key="4">
    <source>
        <dbReference type="Proteomes" id="UP000001317"/>
    </source>
</evidence>
<dbReference type="InterPro" id="IPR050742">
    <property type="entry name" value="Helicase_Restrict-Modif_Enz"/>
</dbReference>
<dbReference type="KEGG" id="shl:Shal_2181"/>
<dbReference type="Proteomes" id="UP000001317">
    <property type="component" value="Chromosome"/>
</dbReference>
<dbReference type="Pfam" id="PF00271">
    <property type="entry name" value="Helicase_C"/>
    <property type="match status" value="1"/>
</dbReference>
<dbReference type="HOGENOM" id="CLU_299136_0_0_6"/>
<evidence type="ECO:0000313" key="3">
    <source>
        <dbReference type="EMBL" id="ABZ76740.1"/>
    </source>
</evidence>
<dbReference type="SUPFAM" id="SSF52540">
    <property type="entry name" value="P-loop containing nucleoside triphosphate hydrolases"/>
    <property type="match status" value="1"/>
</dbReference>
<dbReference type="InterPro" id="IPR027417">
    <property type="entry name" value="P-loop_NTPase"/>
</dbReference>
<reference evidence="3" key="1">
    <citation type="submission" date="2008-01" db="EMBL/GenBank/DDBJ databases">
        <title>Complete sequence of Shewanella halifaxensis HAW-EB4.</title>
        <authorList>
            <consortium name="US DOE Joint Genome Institute"/>
            <person name="Copeland A."/>
            <person name="Lucas S."/>
            <person name="Lapidus A."/>
            <person name="Glavina del Rio T."/>
            <person name="Dalin E."/>
            <person name="Tice H."/>
            <person name="Bruce D."/>
            <person name="Goodwin L."/>
            <person name="Pitluck S."/>
            <person name="Sims D."/>
            <person name="Brettin T."/>
            <person name="Detter J.C."/>
            <person name="Han C."/>
            <person name="Kuske C.R."/>
            <person name="Schmutz J."/>
            <person name="Larimer F."/>
            <person name="Land M."/>
            <person name="Hauser L."/>
            <person name="Kyrpides N."/>
            <person name="Kim E."/>
            <person name="Zhao J.-S."/>
            <person name="Richardson P."/>
        </authorList>
    </citation>
    <scope>NUCLEOTIDE SEQUENCE [LARGE SCALE GENOMIC DNA]</scope>
    <source>
        <strain evidence="3">HAW-EB4</strain>
    </source>
</reference>
<dbReference type="GO" id="GO:0005524">
    <property type="term" value="F:ATP binding"/>
    <property type="evidence" value="ECO:0007669"/>
    <property type="project" value="InterPro"/>
</dbReference>
<dbReference type="EMBL" id="CP000931">
    <property type="protein sequence ID" value="ABZ76740.1"/>
    <property type="molecule type" value="Genomic_DNA"/>
</dbReference>
<dbReference type="PANTHER" id="PTHR47396">
    <property type="entry name" value="TYPE I RESTRICTION ENZYME ECOKI R PROTEIN"/>
    <property type="match status" value="1"/>
</dbReference>
<dbReference type="GO" id="GO:0005829">
    <property type="term" value="C:cytosol"/>
    <property type="evidence" value="ECO:0007669"/>
    <property type="project" value="TreeGrafter"/>
</dbReference>
<gene>
    <name evidence="3" type="ordered locus">Shal_2181</name>
</gene>
<feature type="domain" description="Helicase ATP-binding" evidence="1">
    <location>
        <begin position="33"/>
        <end position="191"/>
    </location>
</feature>
<feature type="domain" description="Helicase C-terminal" evidence="2">
    <location>
        <begin position="218"/>
        <end position="369"/>
    </location>
</feature>
<dbReference type="PROSITE" id="PS51194">
    <property type="entry name" value="HELICASE_CTER"/>
    <property type="match status" value="1"/>
</dbReference>